<proteinExistence type="predicted"/>
<feature type="signal peptide" evidence="1">
    <location>
        <begin position="1"/>
        <end position="22"/>
    </location>
</feature>
<reference evidence="2" key="2">
    <citation type="journal article" date="2015" name="Fish Shellfish Immunol.">
        <title>Early steps in the European eel (Anguilla anguilla)-Vibrio vulnificus interaction in the gills: Role of the RtxA13 toxin.</title>
        <authorList>
            <person name="Callol A."/>
            <person name="Pajuelo D."/>
            <person name="Ebbesson L."/>
            <person name="Teles M."/>
            <person name="MacKenzie S."/>
            <person name="Amaro C."/>
        </authorList>
    </citation>
    <scope>NUCLEOTIDE SEQUENCE</scope>
</reference>
<keyword evidence="1" id="KW-0732">Signal</keyword>
<organism evidence="2">
    <name type="scientific">Anguilla anguilla</name>
    <name type="common">European freshwater eel</name>
    <name type="synonym">Muraena anguilla</name>
    <dbReference type="NCBI Taxonomy" id="7936"/>
    <lineage>
        <taxon>Eukaryota</taxon>
        <taxon>Metazoa</taxon>
        <taxon>Chordata</taxon>
        <taxon>Craniata</taxon>
        <taxon>Vertebrata</taxon>
        <taxon>Euteleostomi</taxon>
        <taxon>Actinopterygii</taxon>
        <taxon>Neopterygii</taxon>
        <taxon>Teleostei</taxon>
        <taxon>Anguilliformes</taxon>
        <taxon>Anguillidae</taxon>
        <taxon>Anguilla</taxon>
    </lineage>
</organism>
<dbReference type="EMBL" id="GBXM01004236">
    <property type="protein sequence ID" value="JAI04342.1"/>
    <property type="molecule type" value="Transcribed_RNA"/>
</dbReference>
<name>A0A0E9XPL0_ANGAN</name>
<feature type="chain" id="PRO_5002435142" evidence="1">
    <location>
        <begin position="23"/>
        <end position="65"/>
    </location>
</feature>
<dbReference type="AlphaFoldDB" id="A0A0E9XPL0"/>
<evidence type="ECO:0000313" key="2">
    <source>
        <dbReference type="EMBL" id="JAI04342.1"/>
    </source>
</evidence>
<reference evidence="2" key="1">
    <citation type="submission" date="2014-11" db="EMBL/GenBank/DDBJ databases">
        <authorList>
            <person name="Amaro Gonzalez C."/>
        </authorList>
    </citation>
    <scope>NUCLEOTIDE SEQUENCE</scope>
</reference>
<evidence type="ECO:0000256" key="1">
    <source>
        <dbReference type="SAM" id="SignalP"/>
    </source>
</evidence>
<protein>
    <submittedName>
        <fullName evidence="2">Uncharacterized protein</fullName>
    </submittedName>
</protein>
<sequence length="65" mass="7164">MHGLSPLALVLLMLLCNSETEMQFHDQLAQSAGVQSEGLLSHDVTARPIKTLIPQITVYIGMVRF</sequence>
<accession>A0A0E9XPL0</accession>